<evidence type="ECO:0008006" key="3">
    <source>
        <dbReference type="Google" id="ProtNLM"/>
    </source>
</evidence>
<evidence type="ECO:0000256" key="1">
    <source>
        <dbReference type="SAM" id="Phobius"/>
    </source>
</evidence>
<dbReference type="Pfam" id="PF09527">
    <property type="entry name" value="ATPase_gene1"/>
    <property type="match status" value="1"/>
</dbReference>
<name>A0A381ZD97_9ZZZZ</name>
<reference evidence="2" key="1">
    <citation type="submission" date="2018-05" db="EMBL/GenBank/DDBJ databases">
        <authorList>
            <person name="Lanie J.A."/>
            <person name="Ng W.-L."/>
            <person name="Kazmierczak K.M."/>
            <person name="Andrzejewski T.M."/>
            <person name="Davidsen T.M."/>
            <person name="Wayne K.J."/>
            <person name="Tettelin H."/>
            <person name="Glass J.I."/>
            <person name="Rusch D."/>
            <person name="Podicherti R."/>
            <person name="Tsui H.-C.T."/>
            <person name="Winkler M.E."/>
        </authorList>
    </citation>
    <scope>NUCLEOTIDE SEQUENCE</scope>
</reference>
<organism evidence="2">
    <name type="scientific">marine metagenome</name>
    <dbReference type="NCBI Taxonomy" id="408172"/>
    <lineage>
        <taxon>unclassified sequences</taxon>
        <taxon>metagenomes</taxon>
        <taxon>ecological metagenomes</taxon>
    </lineage>
</organism>
<feature type="transmembrane region" description="Helical" evidence="1">
    <location>
        <begin position="34"/>
        <end position="53"/>
    </location>
</feature>
<dbReference type="EMBL" id="UINC01020833">
    <property type="protein sequence ID" value="SVA87094.1"/>
    <property type="molecule type" value="Genomic_DNA"/>
</dbReference>
<protein>
    <recommendedName>
        <fullName evidence="3">ATP synthase protein I</fullName>
    </recommendedName>
</protein>
<keyword evidence="1" id="KW-1133">Transmembrane helix</keyword>
<dbReference type="InterPro" id="IPR032820">
    <property type="entry name" value="ATPase_put"/>
</dbReference>
<accession>A0A381ZD97</accession>
<proteinExistence type="predicted"/>
<keyword evidence="1" id="KW-0812">Transmembrane</keyword>
<evidence type="ECO:0000313" key="2">
    <source>
        <dbReference type="EMBL" id="SVA87094.1"/>
    </source>
</evidence>
<dbReference type="AlphaFoldDB" id="A0A381ZD97"/>
<feature type="transmembrane region" description="Helical" evidence="1">
    <location>
        <begin position="65"/>
        <end position="83"/>
    </location>
</feature>
<gene>
    <name evidence="2" type="ORF">METZ01_LOCUS139948</name>
</gene>
<sequence length="101" mass="11095">MFVYSVSRFSLLGLQFPDTFIMNKGSEFRQGLSIAFRLGTELTVAVMIGAVMGYALDRYFNSKPWFLAAGVILGGAAGCLNVYRVSKEITVENDKDQNNGV</sequence>
<keyword evidence="1" id="KW-0472">Membrane</keyword>